<keyword evidence="2" id="KW-1133">Transmembrane helix</keyword>
<protein>
    <recommendedName>
        <fullName evidence="6">Glycosyltransferase RgtA/B/C/D-like domain-containing protein</fullName>
    </recommendedName>
</protein>
<dbReference type="EMBL" id="CP129675">
    <property type="protein sequence ID" value="XDS45800.1"/>
    <property type="molecule type" value="Genomic_DNA"/>
</dbReference>
<feature type="transmembrane region" description="Helical" evidence="2">
    <location>
        <begin position="323"/>
        <end position="343"/>
    </location>
</feature>
<evidence type="ECO:0000256" key="2">
    <source>
        <dbReference type="SAM" id="Phobius"/>
    </source>
</evidence>
<evidence type="ECO:0000313" key="5">
    <source>
        <dbReference type="EMBL" id="XDS50636.1"/>
    </source>
</evidence>
<dbReference type="AlphaFoldDB" id="A0AB39UJS5"/>
<accession>A0AB39UJS5</accession>
<dbReference type="EMBL" id="CP129682">
    <property type="protein sequence ID" value="XDS49417.1"/>
    <property type="molecule type" value="Genomic_DNA"/>
</dbReference>
<feature type="transmembrane region" description="Helical" evidence="2">
    <location>
        <begin position="492"/>
        <end position="513"/>
    </location>
</feature>
<sequence>MAAIAVLTSAILQISFALTAKTPSFPFDELTLLQYSKYFSGTGMNLPVSGPGYFPGWAIVMAPLWWITSDPLTMYRYAIGLGVLIGVATIWPLSHVIERLKLRRPQAIAVAGVVMCMPSRVVQAGYAMSEKLLCLLIVCTALAAYRLWEETTYRRAAMFGILVSLTVLTHARAIVVLPISVAWLLIFFRRDRRLAIISSCATALLGASAFALSIEVNQHLLQFQFTQGYSVAGNLFSGASIILRTFLGQSWYQIVSSLGIVVVGLVAMVRWVASDWRSNKQIGAHAWMLTVSVGAFMLSVIAWSNSDGLFPQTGRGRLDAAIYGRYGDPFTMLLVAAGLAAIVRGLRYAPLIWSLCVNGVILAATVLWVAPNANTWGIVTPAHIPGILPWGSSLPYPQSLEPGWLPSVYQKYGTWSWMMPSWTNRNRFWLHASSATLVFLILLCIAVICVNRLRRHAQSGSDVPSRSSVPGASNPLEAQSKGLSRSRLLHSAMTKTLCVMLILACCAGSYAAIPMVRNFQLKDGGKPSVVQSIQDIDRRYGTMSVAFDTSCTPHRGSKGWAMNAFSFWLQSDDFSLTSHPRRTKAQLLISCSDFKETTHMDVKAVSGANSIGYQLWVLPGDQQSLLSELE</sequence>
<evidence type="ECO:0000256" key="1">
    <source>
        <dbReference type="SAM" id="MobiDB-lite"/>
    </source>
</evidence>
<proteinExistence type="predicted"/>
<keyword evidence="2" id="KW-0472">Membrane</keyword>
<keyword evidence="2" id="KW-0812">Transmembrane</keyword>
<dbReference type="RefSeq" id="WP_369341600.1">
    <property type="nucleotide sequence ID" value="NZ_CP129675.1"/>
</dbReference>
<gene>
    <name evidence="5" type="ORF">QN062_09740</name>
    <name evidence="4" type="ORF">QN216_03950</name>
    <name evidence="3" type="ORF">QN217_06495</name>
</gene>
<feature type="transmembrane region" description="Helical" evidence="2">
    <location>
        <begin position="160"/>
        <end position="187"/>
    </location>
</feature>
<feature type="transmembrane region" description="Helical" evidence="2">
    <location>
        <begin position="132"/>
        <end position="148"/>
    </location>
</feature>
<evidence type="ECO:0008006" key="6">
    <source>
        <dbReference type="Google" id="ProtNLM"/>
    </source>
</evidence>
<dbReference type="KEGG" id="bfk:QN062_09740"/>
<name>A0AB39UJS5_9BIFI</name>
<feature type="transmembrane region" description="Helical" evidence="2">
    <location>
        <begin position="284"/>
        <end position="303"/>
    </location>
</feature>
<organism evidence="4">
    <name type="scientific">Bifidobacterium fermentum</name>
    <dbReference type="NCBI Taxonomy" id="3059035"/>
    <lineage>
        <taxon>Bacteria</taxon>
        <taxon>Bacillati</taxon>
        <taxon>Actinomycetota</taxon>
        <taxon>Actinomycetes</taxon>
        <taxon>Bifidobacteriales</taxon>
        <taxon>Bifidobacteriaceae</taxon>
        <taxon>Bifidobacterium</taxon>
    </lineage>
</organism>
<evidence type="ECO:0000313" key="3">
    <source>
        <dbReference type="EMBL" id="XDS45800.1"/>
    </source>
</evidence>
<evidence type="ECO:0000313" key="4">
    <source>
        <dbReference type="EMBL" id="XDS49417.1"/>
    </source>
</evidence>
<feature type="transmembrane region" description="Helical" evidence="2">
    <location>
        <begin position="428"/>
        <end position="450"/>
    </location>
</feature>
<feature type="compositionally biased region" description="Polar residues" evidence="1">
    <location>
        <begin position="459"/>
        <end position="471"/>
    </location>
</feature>
<dbReference type="EMBL" id="CP129683">
    <property type="protein sequence ID" value="XDS50636.1"/>
    <property type="molecule type" value="Genomic_DNA"/>
</dbReference>
<reference evidence="4" key="1">
    <citation type="submission" date="2023-07" db="EMBL/GenBank/DDBJ databases">
        <title>Bifidobacterium aquikefiriaerophilum sp. nov. and Bifidobacterium eccum sp. nov., isolated from water kefir.</title>
        <authorList>
            <person name="Breselge S."/>
            <person name="Bellassi P."/>
            <person name="Barcenilla C."/>
            <person name="Alvarez-Ordonez A."/>
            <person name="Morelli L."/>
            <person name="Cotter P.D."/>
        </authorList>
    </citation>
    <scope>NUCLEOTIDE SEQUENCE</scope>
    <source>
        <strain evidence="5">WK012_4_13</strain>
        <strain evidence="4">WK013_4_14</strain>
        <strain evidence="3">WK048_4_13</strain>
    </source>
</reference>
<feature type="transmembrane region" description="Helical" evidence="2">
    <location>
        <begin position="194"/>
        <end position="214"/>
    </location>
</feature>
<feature type="transmembrane region" description="Helical" evidence="2">
    <location>
        <begin position="251"/>
        <end position="272"/>
    </location>
</feature>
<feature type="transmembrane region" description="Helical" evidence="2">
    <location>
        <begin position="74"/>
        <end position="94"/>
    </location>
</feature>
<feature type="transmembrane region" description="Helical" evidence="2">
    <location>
        <begin position="350"/>
        <end position="370"/>
    </location>
</feature>
<feature type="region of interest" description="Disordered" evidence="1">
    <location>
        <begin position="459"/>
        <end position="479"/>
    </location>
</feature>